<dbReference type="InterPro" id="IPR051909">
    <property type="entry name" value="MFP_Cation_Efflux"/>
</dbReference>
<dbReference type="EMBL" id="CP001848">
    <property type="protein sequence ID" value="ADB19268.1"/>
    <property type="molecule type" value="Genomic_DNA"/>
</dbReference>
<evidence type="ECO:0000313" key="4">
    <source>
        <dbReference type="Proteomes" id="UP000001887"/>
    </source>
</evidence>
<dbReference type="Gene3D" id="1.10.287.470">
    <property type="entry name" value="Helix hairpin bin"/>
    <property type="match status" value="1"/>
</dbReference>
<dbReference type="Gene3D" id="2.40.50.100">
    <property type="match status" value="1"/>
</dbReference>
<proteinExistence type="predicted"/>
<evidence type="ECO:0000256" key="1">
    <source>
        <dbReference type="ARBA" id="ARBA00022448"/>
    </source>
</evidence>
<dbReference type="Proteomes" id="UP000001887">
    <property type="component" value="Chromosome"/>
</dbReference>
<dbReference type="HOGENOM" id="CLU_527695_0_0_0"/>
<keyword evidence="4" id="KW-1185">Reference proteome</keyword>
<evidence type="ECO:0000256" key="2">
    <source>
        <dbReference type="SAM" id="MobiDB-lite"/>
    </source>
</evidence>
<dbReference type="PANTHER" id="PTHR30097:SF4">
    <property type="entry name" value="SLR6042 PROTEIN"/>
    <property type="match status" value="1"/>
</dbReference>
<name>D2R765_PIRSD</name>
<reference evidence="3 4" key="1">
    <citation type="journal article" date="2009" name="Stand. Genomic Sci.">
        <title>Complete genome sequence of Pirellula staleyi type strain (ATCC 27377).</title>
        <authorList>
            <person name="Clum A."/>
            <person name="Tindall B.J."/>
            <person name="Sikorski J."/>
            <person name="Ivanova N."/>
            <person name="Mavrommatis K."/>
            <person name="Lucas S."/>
            <person name="Glavina del Rio T."/>
            <person name="Nolan M."/>
            <person name="Chen F."/>
            <person name="Tice H."/>
            <person name="Pitluck S."/>
            <person name="Cheng J.F."/>
            <person name="Chertkov O."/>
            <person name="Brettin T."/>
            <person name="Han C."/>
            <person name="Detter J.C."/>
            <person name="Kuske C."/>
            <person name="Bruce D."/>
            <person name="Goodwin L."/>
            <person name="Ovchinikova G."/>
            <person name="Pati A."/>
            <person name="Mikhailova N."/>
            <person name="Chen A."/>
            <person name="Palaniappan K."/>
            <person name="Land M."/>
            <person name="Hauser L."/>
            <person name="Chang Y.J."/>
            <person name="Jeffries C.D."/>
            <person name="Chain P."/>
            <person name="Rohde M."/>
            <person name="Goker M."/>
            <person name="Bristow J."/>
            <person name="Eisen J.A."/>
            <person name="Markowitz V."/>
            <person name="Hugenholtz P."/>
            <person name="Kyrpides N.C."/>
            <person name="Klenk H.P."/>
            <person name="Lapidus A."/>
        </authorList>
    </citation>
    <scope>NUCLEOTIDE SEQUENCE [LARGE SCALE GENOMIC DNA]</scope>
    <source>
        <strain evidence="4">ATCC 27377 / DSM 6068 / ICPB 4128</strain>
    </source>
</reference>
<evidence type="ECO:0000313" key="3">
    <source>
        <dbReference type="EMBL" id="ADB19268.1"/>
    </source>
</evidence>
<accession>D2R765</accession>
<keyword evidence="1" id="KW-0813">Transport</keyword>
<dbReference type="SUPFAM" id="SSF111369">
    <property type="entry name" value="HlyD-like secretion proteins"/>
    <property type="match status" value="1"/>
</dbReference>
<organism evidence="3 4">
    <name type="scientific">Pirellula staleyi (strain ATCC 27377 / DSM 6068 / ICPB 4128)</name>
    <name type="common">Pirella staleyi</name>
    <dbReference type="NCBI Taxonomy" id="530564"/>
    <lineage>
        <taxon>Bacteria</taxon>
        <taxon>Pseudomonadati</taxon>
        <taxon>Planctomycetota</taxon>
        <taxon>Planctomycetia</taxon>
        <taxon>Pirellulales</taxon>
        <taxon>Pirellulaceae</taxon>
        <taxon>Pirellula</taxon>
    </lineage>
</organism>
<dbReference type="PANTHER" id="PTHR30097">
    <property type="entry name" value="CATION EFFLUX SYSTEM PROTEIN CUSB"/>
    <property type="match status" value="1"/>
</dbReference>
<protein>
    <submittedName>
        <fullName evidence="3">Uncharacterized protein</fullName>
    </submittedName>
</protein>
<dbReference type="AlphaFoldDB" id="D2R765"/>
<sequence length="474" mass="51597" precursor="true">MSWKWSVVLLLLVLSIGASLGWLGGTTRGQQLLQSWRAAANSPSASDDHGTDSTADAAAHGPEIKRLKLTEQARKNLQLQNLRLTLGTFWQTVEMPGLVIDRPGVSDRGVVAPISGTITEIHAFPGADVEPGAKLFTIRLVSESLHAAQLELFKATSEIGIAERDRKRLEGLATSGALPQSRIIEIDNQIARMQVAAEAYRQDLASRGIAASDIDAAARGQFLSEITVQAPMLDNDMRLASTSPDQSTHLTHQLEVESLEVELGQQVNAGEVLCHLANHRYLMVEGRGFKSDLAVVREVSGKQMNVTMDISTPGGDGPMTWPEPLQISRLASDLDAESRTFAFYLPLENRTSLHDWHEGSKTDVVVRPGMRVRLRLPLSPIENVLIVPREAVARSGGEALIYRQNGEWFDELPVQIVAENRHQIAIAPTETIRPGWFIASNHAASLLRIRKSQASSGESSGVHVHADGSVHGAH</sequence>
<gene>
    <name evidence="3" type="ordered locus">Psta_4626</name>
</gene>
<dbReference type="GO" id="GO:0030313">
    <property type="term" value="C:cell envelope"/>
    <property type="evidence" value="ECO:0007669"/>
    <property type="project" value="TreeGrafter"/>
</dbReference>
<dbReference type="STRING" id="530564.Psta_4626"/>
<dbReference type="GO" id="GO:0015679">
    <property type="term" value="P:plasma membrane copper ion transport"/>
    <property type="evidence" value="ECO:0007669"/>
    <property type="project" value="TreeGrafter"/>
</dbReference>
<dbReference type="GO" id="GO:0060003">
    <property type="term" value="P:copper ion export"/>
    <property type="evidence" value="ECO:0007669"/>
    <property type="project" value="TreeGrafter"/>
</dbReference>
<dbReference type="eggNOG" id="COG0845">
    <property type="taxonomic scope" value="Bacteria"/>
</dbReference>
<dbReference type="OrthoDB" id="235102at2"/>
<feature type="region of interest" description="Disordered" evidence="2">
    <location>
        <begin position="40"/>
        <end position="59"/>
    </location>
</feature>
<dbReference type="KEGG" id="psl:Psta_4626"/>